<dbReference type="GeneID" id="8860786"/>
<reference evidence="11 12" key="1">
    <citation type="journal article" date="2010" name="Cell">
        <title>The genome of Naegleria gruberi illuminates early eukaryotic versatility.</title>
        <authorList>
            <person name="Fritz-Laylin L.K."/>
            <person name="Prochnik S.E."/>
            <person name="Ginger M.L."/>
            <person name="Dacks J.B."/>
            <person name="Carpenter M.L."/>
            <person name="Field M.C."/>
            <person name="Kuo A."/>
            <person name="Paredez A."/>
            <person name="Chapman J."/>
            <person name="Pham J."/>
            <person name="Shu S."/>
            <person name="Neupane R."/>
            <person name="Cipriano M."/>
            <person name="Mancuso J."/>
            <person name="Tu H."/>
            <person name="Salamov A."/>
            <person name="Lindquist E."/>
            <person name="Shapiro H."/>
            <person name="Lucas S."/>
            <person name="Grigoriev I.V."/>
            <person name="Cande W.Z."/>
            <person name="Fulton C."/>
            <person name="Rokhsar D.S."/>
            <person name="Dawson S.C."/>
        </authorList>
    </citation>
    <scope>NUCLEOTIDE SEQUENCE [LARGE SCALE GENOMIC DNA]</scope>
    <source>
        <strain evidence="11 12">NEG-M</strain>
    </source>
</reference>
<dbReference type="Pfam" id="PF00613">
    <property type="entry name" value="PI3Ka"/>
    <property type="match status" value="1"/>
</dbReference>
<dbReference type="AlphaFoldDB" id="D2W2E1"/>
<evidence type="ECO:0000256" key="4">
    <source>
        <dbReference type="ARBA" id="ARBA00022679"/>
    </source>
</evidence>
<dbReference type="GO" id="GO:0005886">
    <property type="term" value="C:plasma membrane"/>
    <property type="evidence" value="ECO:0007669"/>
    <property type="project" value="TreeGrafter"/>
</dbReference>
<evidence type="ECO:0000256" key="3">
    <source>
        <dbReference type="ARBA" id="ARBA00012169"/>
    </source>
</evidence>
<feature type="domain" description="PI3K/PI4K catalytic" evidence="9">
    <location>
        <begin position="278"/>
        <end position="643"/>
    </location>
</feature>
<evidence type="ECO:0000256" key="6">
    <source>
        <dbReference type="ARBA" id="ARBA00022777"/>
    </source>
</evidence>
<evidence type="ECO:0000256" key="2">
    <source>
        <dbReference type="ARBA" id="ARBA00006209"/>
    </source>
</evidence>
<dbReference type="Proteomes" id="UP000006671">
    <property type="component" value="Unassembled WGS sequence"/>
</dbReference>
<sequence length="659" mass="75410">MHVRFPFDIIRDELEKLVKKYPLDSIHIPEATEYLINELNCKMNSNELNHLLIWSTCTLSMSLRYLNKPFISNLNVQQYAIRTLRKFSPEAIVFYLPQIVQCLRHDYNHLLKRFIISIVKNSVMFTHQLIWTLRTEIVESNHLTLEELQEIKLQEFELSDILKPFYIDVIKAFDSNQIRLYKEEFHFFDKITKISGLLVPVEKDKRQERLIEYMKDIKPSFNLYTPTNTQFSITGMDYLASKTLKSAKKVPILIPFYVKQRPLGFDIGEDVNMNQNNMNGNMNNMNGNMNGNNMNNTTQNNQNNIKLPCIFKAGDDCRHDQLALQIISMFQRVYERIELPLYLFPYRVITTGRGLGIIECVPNSKSRHQIGDSINAGDNLYNYFIRKYGNVHTVEFQRARMNFIHSMAAYSIVSFILSIKDRHNGNIMLDEDGHVIHIDFGFIFDILPGGKFGIEQVVPFKLTTEMLALMGEEQAIEESRKKDPSQLPGNSSSSSSRGNNGGMSSVSGMSSSITNNTIASTSNNITSTSGGGKSKVSIKDTNLDSKSNPSNVNVNSELDSDTNEHSEPYNLFVDLMIRGYLAARDHMDSIIAISEVMVQSGLPCFAKEDSIERLKQRLCAGKSEREAILFIKQKIKASYQNVFSVIYDVYQEKVEGVNR</sequence>
<keyword evidence="12" id="KW-1185">Reference proteome</keyword>
<dbReference type="SUPFAM" id="SSF48371">
    <property type="entry name" value="ARM repeat"/>
    <property type="match status" value="1"/>
</dbReference>
<dbReference type="GO" id="GO:0004430">
    <property type="term" value="F:1-phosphatidylinositol 4-kinase activity"/>
    <property type="evidence" value="ECO:0007669"/>
    <property type="project" value="UniProtKB-EC"/>
</dbReference>
<organism evidence="12">
    <name type="scientific">Naegleria gruberi</name>
    <name type="common">Amoeba</name>
    <dbReference type="NCBI Taxonomy" id="5762"/>
    <lineage>
        <taxon>Eukaryota</taxon>
        <taxon>Discoba</taxon>
        <taxon>Heterolobosea</taxon>
        <taxon>Tetramitia</taxon>
        <taxon>Eutetramitia</taxon>
        <taxon>Vahlkampfiidae</taxon>
        <taxon>Naegleria</taxon>
    </lineage>
</organism>
<dbReference type="InterPro" id="IPR000403">
    <property type="entry name" value="PI3/4_kinase_cat_dom"/>
</dbReference>
<dbReference type="SMART" id="SM00146">
    <property type="entry name" value="PI3Kc"/>
    <property type="match status" value="1"/>
</dbReference>
<dbReference type="InterPro" id="IPR016024">
    <property type="entry name" value="ARM-type_fold"/>
</dbReference>
<dbReference type="EC" id="2.7.1.67" evidence="3"/>
<dbReference type="InterPro" id="IPR042236">
    <property type="entry name" value="PI3K_accessory_sf"/>
</dbReference>
<dbReference type="InterPro" id="IPR001263">
    <property type="entry name" value="PI3K_accessory_dom"/>
</dbReference>
<evidence type="ECO:0000259" key="9">
    <source>
        <dbReference type="PROSITE" id="PS50290"/>
    </source>
</evidence>
<dbReference type="InParanoid" id="D2W2E1"/>
<dbReference type="PROSITE" id="PS51545">
    <property type="entry name" value="PIK_HELICAL"/>
    <property type="match status" value="1"/>
</dbReference>
<dbReference type="PROSITE" id="PS50290">
    <property type="entry name" value="PI3_4_KINASE_3"/>
    <property type="match status" value="1"/>
</dbReference>
<dbReference type="Gene3D" id="3.30.1010.10">
    <property type="entry name" value="Phosphatidylinositol 3-kinase Catalytic Subunit, Chain A, domain 4"/>
    <property type="match status" value="1"/>
</dbReference>
<dbReference type="RefSeq" id="XP_002669440.1">
    <property type="nucleotide sequence ID" value="XM_002669394.1"/>
</dbReference>
<dbReference type="PANTHER" id="PTHR10048">
    <property type="entry name" value="PHOSPHATIDYLINOSITOL KINASE"/>
    <property type="match status" value="1"/>
</dbReference>
<dbReference type="eggNOG" id="KOG0902">
    <property type="taxonomic scope" value="Eukaryota"/>
</dbReference>
<dbReference type="STRING" id="5762.D2W2E1"/>
<name>D2W2E1_NAEGR</name>
<dbReference type="EMBL" id="GG738926">
    <property type="protein sequence ID" value="EFC36696.1"/>
    <property type="molecule type" value="Genomic_DNA"/>
</dbReference>
<dbReference type="GO" id="GO:0005737">
    <property type="term" value="C:cytoplasm"/>
    <property type="evidence" value="ECO:0007669"/>
    <property type="project" value="TreeGrafter"/>
</dbReference>
<dbReference type="PROSITE" id="PS00916">
    <property type="entry name" value="PI3_4_KINASE_2"/>
    <property type="match status" value="1"/>
</dbReference>
<keyword evidence="4" id="KW-0808">Transferase</keyword>
<evidence type="ECO:0000259" key="10">
    <source>
        <dbReference type="PROSITE" id="PS51545"/>
    </source>
</evidence>
<keyword evidence="7" id="KW-0067">ATP-binding</keyword>
<evidence type="ECO:0000256" key="7">
    <source>
        <dbReference type="ARBA" id="ARBA00022840"/>
    </source>
</evidence>
<dbReference type="FunFam" id="3.30.1010.10:FF:000014">
    <property type="entry name" value="Phosphatidylinositol 4-kinase STT4"/>
    <property type="match status" value="1"/>
</dbReference>
<dbReference type="Pfam" id="PF00454">
    <property type="entry name" value="PI3_PI4_kinase"/>
    <property type="match status" value="1"/>
</dbReference>
<dbReference type="Gene3D" id="1.10.1070.11">
    <property type="entry name" value="Phosphatidylinositol 3-/4-kinase, catalytic domain"/>
    <property type="match status" value="1"/>
</dbReference>
<dbReference type="OrthoDB" id="10264149at2759"/>
<evidence type="ECO:0000256" key="5">
    <source>
        <dbReference type="ARBA" id="ARBA00022741"/>
    </source>
</evidence>
<evidence type="ECO:0000313" key="12">
    <source>
        <dbReference type="Proteomes" id="UP000006671"/>
    </source>
</evidence>
<keyword evidence="6" id="KW-0418">Kinase</keyword>
<dbReference type="GO" id="GO:0046854">
    <property type="term" value="P:phosphatidylinositol phosphate biosynthetic process"/>
    <property type="evidence" value="ECO:0007669"/>
    <property type="project" value="InterPro"/>
</dbReference>
<feature type="compositionally biased region" description="Low complexity" evidence="8">
    <location>
        <begin position="545"/>
        <end position="556"/>
    </location>
</feature>
<feature type="compositionally biased region" description="Low complexity" evidence="8">
    <location>
        <begin position="489"/>
        <end position="528"/>
    </location>
</feature>
<comment type="similarity">
    <text evidence="2">Belongs to the PI3/PI4-kinase family. Type III PI4K subfamily.</text>
</comment>
<dbReference type="PANTHER" id="PTHR10048:SF15">
    <property type="entry name" value="PHOSPHATIDYLINOSITOL 4-KINASE ALPHA"/>
    <property type="match status" value="1"/>
</dbReference>
<dbReference type="InterPro" id="IPR036940">
    <property type="entry name" value="PI3/4_kinase_cat_sf"/>
</dbReference>
<comment type="catalytic activity">
    <reaction evidence="1">
        <text>a 1,2-diacyl-sn-glycero-3-phospho-(1D-myo-inositol) + ATP = a 1,2-diacyl-sn-glycero-3-phospho-(1D-myo-inositol 4-phosphate) + ADP + H(+)</text>
        <dbReference type="Rhea" id="RHEA:19877"/>
        <dbReference type="ChEBI" id="CHEBI:15378"/>
        <dbReference type="ChEBI" id="CHEBI:30616"/>
        <dbReference type="ChEBI" id="CHEBI:57880"/>
        <dbReference type="ChEBI" id="CHEBI:58178"/>
        <dbReference type="ChEBI" id="CHEBI:456216"/>
        <dbReference type="EC" id="2.7.1.67"/>
    </reaction>
</comment>
<dbReference type="GO" id="GO:0048015">
    <property type="term" value="P:phosphatidylinositol-mediated signaling"/>
    <property type="evidence" value="ECO:0007669"/>
    <property type="project" value="TreeGrafter"/>
</dbReference>
<proteinExistence type="inferred from homology"/>
<dbReference type="SUPFAM" id="SSF56112">
    <property type="entry name" value="Protein kinase-like (PK-like)"/>
    <property type="match status" value="2"/>
</dbReference>
<dbReference type="InterPro" id="IPR011009">
    <property type="entry name" value="Kinase-like_dom_sf"/>
</dbReference>
<dbReference type="InterPro" id="IPR015433">
    <property type="entry name" value="PI3/4_kinase"/>
</dbReference>
<gene>
    <name evidence="11" type="ORF">NAEGRDRAFT_75556</name>
</gene>
<dbReference type="VEuPathDB" id="AmoebaDB:NAEGRDRAFT_75556"/>
<dbReference type="KEGG" id="ngr:NAEGRDRAFT_75556"/>
<keyword evidence="5" id="KW-0547">Nucleotide-binding</keyword>
<protein>
    <recommendedName>
        <fullName evidence="3">1-phosphatidylinositol 4-kinase</fullName>
        <ecNumber evidence="3">2.7.1.67</ecNumber>
    </recommendedName>
</protein>
<evidence type="ECO:0000313" key="11">
    <source>
        <dbReference type="EMBL" id="EFC36696.1"/>
    </source>
</evidence>
<dbReference type="Gene3D" id="1.25.40.70">
    <property type="entry name" value="Phosphatidylinositol 3-kinase, accessory domain (PIK)"/>
    <property type="match status" value="1"/>
</dbReference>
<accession>D2W2E1</accession>
<feature type="domain" description="PIK helical" evidence="10">
    <location>
        <begin position="1"/>
        <end position="159"/>
    </location>
</feature>
<dbReference type="OMA" id="FAFELEW"/>
<feature type="region of interest" description="Disordered" evidence="8">
    <location>
        <begin position="475"/>
        <end position="565"/>
    </location>
</feature>
<evidence type="ECO:0000256" key="8">
    <source>
        <dbReference type="SAM" id="MobiDB-lite"/>
    </source>
</evidence>
<dbReference type="GO" id="GO:0005524">
    <property type="term" value="F:ATP binding"/>
    <property type="evidence" value="ECO:0007669"/>
    <property type="project" value="UniProtKB-KW"/>
</dbReference>
<dbReference type="SMART" id="SM00145">
    <property type="entry name" value="PI3Ka"/>
    <property type="match status" value="1"/>
</dbReference>
<evidence type="ECO:0000256" key="1">
    <source>
        <dbReference type="ARBA" id="ARBA00001686"/>
    </source>
</evidence>
<dbReference type="InterPro" id="IPR018936">
    <property type="entry name" value="PI3/4_kinase_CS"/>
</dbReference>